<dbReference type="Pfam" id="PF01899">
    <property type="entry name" value="MNHE"/>
    <property type="match status" value="1"/>
</dbReference>
<evidence type="ECO:0000256" key="2">
    <source>
        <dbReference type="ARBA" id="ARBA00006228"/>
    </source>
</evidence>
<dbReference type="EMBL" id="NHSF01000008">
    <property type="protein sequence ID" value="MBK5929158.1"/>
    <property type="molecule type" value="Genomic_DNA"/>
</dbReference>
<feature type="transmembrane region" description="Helical" evidence="7">
    <location>
        <begin position="36"/>
        <end position="57"/>
    </location>
</feature>
<dbReference type="AlphaFoldDB" id="A0AAJ0XEC0"/>
<comment type="similarity">
    <text evidence="2">Belongs to the CPA3 antiporters (TC 2.A.63) subunit E family.</text>
</comment>
<evidence type="ECO:0000256" key="3">
    <source>
        <dbReference type="ARBA" id="ARBA00022475"/>
    </source>
</evidence>
<evidence type="ECO:0000256" key="6">
    <source>
        <dbReference type="ARBA" id="ARBA00023136"/>
    </source>
</evidence>
<keyword evidence="4 7" id="KW-0812">Transmembrane</keyword>
<comment type="caution">
    <text evidence="8">The sequence shown here is derived from an EMBL/GenBank/DDBJ whole genome shotgun (WGS) entry which is preliminary data.</text>
</comment>
<dbReference type="RefSeq" id="WP_201243341.1">
    <property type="nucleotide sequence ID" value="NZ_NHSF01000008.1"/>
</dbReference>
<dbReference type="PANTHER" id="PTHR34584">
    <property type="entry name" value="NA(+)/H(+) ANTIPORTER SUBUNIT E1"/>
    <property type="match status" value="1"/>
</dbReference>
<evidence type="ECO:0000256" key="5">
    <source>
        <dbReference type="ARBA" id="ARBA00022989"/>
    </source>
</evidence>
<evidence type="ECO:0008006" key="10">
    <source>
        <dbReference type="Google" id="ProtNLM"/>
    </source>
</evidence>
<protein>
    <recommendedName>
        <fullName evidence="10">Cation transporter</fullName>
    </recommendedName>
</protein>
<keyword evidence="9" id="KW-1185">Reference proteome</keyword>
<proteinExistence type="inferred from homology"/>
<evidence type="ECO:0000313" key="8">
    <source>
        <dbReference type="EMBL" id="MBK5929158.1"/>
    </source>
</evidence>
<dbReference type="PANTHER" id="PTHR34584:SF1">
    <property type="entry name" value="NA(+)_H(+) ANTIPORTER SUBUNIT E1"/>
    <property type="match status" value="1"/>
</dbReference>
<keyword evidence="6 7" id="KW-0472">Membrane</keyword>
<reference evidence="8" key="2">
    <citation type="journal article" date="2020" name="Microorganisms">
        <title>Osmotic Adaptation and Compatible Solute Biosynthesis of Phototrophic Bacteria as Revealed from Genome Analyses.</title>
        <authorList>
            <person name="Imhoff J.F."/>
            <person name="Rahn T."/>
            <person name="Kunzel S."/>
            <person name="Keller A."/>
            <person name="Neulinger S.C."/>
        </authorList>
    </citation>
    <scope>NUCLEOTIDE SEQUENCE</scope>
    <source>
        <strain evidence="8">DSM 4395</strain>
    </source>
</reference>
<sequence>MSGNLGWRQRLRPLRILLTLALIWLVIAGLEPSSWIIGLPTLVFATWAIITLTRGFLPAHRRGIRLLGLLRFAPFFAIESVRGGIDVAARVMRPRLHIDPGFQYYESRLVDPIARVVFLDSISLLPGTLSADIMDNRIKVHALDSSKDLTPSLQRLERLVAALFGEREQPHAAHS</sequence>
<dbReference type="InterPro" id="IPR002758">
    <property type="entry name" value="Cation_antiport_E"/>
</dbReference>
<dbReference type="GO" id="GO:0005886">
    <property type="term" value="C:plasma membrane"/>
    <property type="evidence" value="ECO:0007669"/>
    <property type="project" value="UniProtKB-SubCell"/>
</dbReference>
<gene>
    <name evidence="8" type="ORF">CCR82_01055</name>
</gene>
<evidence type="ECO:0000256" key="1">
    <source>
        <dbReference type="ARBA" id="ARBA00004651"/>
    </source>
</evidence>
<evidence type="ECO:0000256" key="4">
    <source>
        <dbReference type="ARBA" id="ARBA00022692"/>
    </source>
</evidence>
<evidence type="ECO:0000256" key="7">
    <source>
        <dbReference type="SAM" id="Phobius"/>
    </source>
</evidence>
<keyword evidence="5 7" id="KW-1133">Transmembrane helix</keyword>
<keyword evidence="3" id="KW-1003">Cell membrane</keyword>
<comment type="subcellular location">
    <subcellularLocation>
        <location evidence="1">Cell membrane</location>
        <topology evidence="1">Multi-pass membrane protein</topology>
    </subcellularLocation>
</comment>
<reference evidence="8" key="1">
    <citation type="submission" date="2017-05" db="EMBL/GenBank/DDBJ databases">
        <authorList>
            <person name="Imhoff J.F."/>
            <person name="Rahn T."/>
            <person name="Kuenzel S."/>
            <person name="Neulinger S.C."/>
        </authorList>
    </citation>
    <scope>NUCLEOTIDE SEQUENCE</scope>
    <source>
        <strain evidence="8">DSM 4395</strain>
    </source>
</reference>
<dbReference type="GO" id="GO:0008324">
    <property type="term" value="F:monoatomic cation transmembrane transporter activity"/>
    <property type="evidence" value="ECO:0007669"/>
    <property type="project" value="InterPro"/>
</dbReference>
<feature type="transmembrane region" description="Helical" evidence="7">
    <location>
        <begin position="12"/>
        <end position="30"/>
    </location>
</feature>
<accession>A0AAJ0XEC0</accession>
<dbReference type="Proteomes" id="UP001296967">
    <property type="component" value="Unassembled WGS sequence"/>
</dbReference>
<organism evidence="8 9">
    <name type="scientific">Halochromatium salexigens</name>
    <name type="common">Chromatium salexigens</name>
    <dbReference type="NCBI Taxonomy" id="49447"/>
    <lineage>
        <taxon>Bacteria</taxon>
        <taxon>Pseudomonadati</taxon>
        <taxon>Pseudomonadota</taxon>
        <taxon>Gammaproteobacteria</taxon>
        <taxon>Chromatiales</taxon>
        <taxon>Chromatiaceae</taxon>
        <taxon>Halochromatium</taxon>
    </lineage>
</organism>
<name>A0AAJ0XEC0_HALSE</name>
<evidence type="ECO:0000313" key="9">
    <source>
        <dbReference type="Proteomes" id="UP001296967"/>
    </source>
</evidence>